<gene>
    <name evidence="2" type="primary">Dper\GL19516</name>
    <name evidence="2" type="ORF">Dper_GL19516</name>
</gene>
<dbReference type="Proteomes" id="UP000008744">
    <property type="component" value="Unassembled WGS sequence"/>
</dbReference>
<reference evidence="2 3" key="1">
    <citation type="journal article" date="2007" name="Nature">
        <title>Evolution of genes and genomes on the Drosophila phylogeny.</title>
        <authorList>
            <consortium name="Drosophila 12 Genomes Consortium"/>
            <person name="Clark A.G."/>
            <person name="Eisen M.B."/>
            <person name="Smith D.R."/>
            <person name="Bergman C.M."/>
            <person name="Oliver B."/>
            <person name="Markow T.A."/>
            <person name="Kaufman T.C."/>
            <person name="Kellis M."/>
            <person name="Gelbart W."/>
            <person name="Iyer V.N."/>
            <person name="Pollard D.A."/>
            <person name="Sackton T.B."/>
            <person name="Larracuente A.M."/>
            <person name="Singh N.D."/>
            <person name="Abad J.P."/>
            <person name="Abt D.N."/>
            <person name="Adryan B."/>
            <person name="Aguade M."/>
            <person name="Akashi H."/>
            <person name="Anderson W.W."/>
            <person name="Aquadro C.F."/>
            <person name="Ardell D.H."/>
            <person name="Arguello R."/>
            <person name="Artieri C.G."/>
            <person name="Barbash D.A."/>
            <person name="Barker D."/>
            <person name="Barsanti P."/>
            <person name="Batterham P."/>
            <person name="Batzoglou S."/>
            <person name="Begun D."/>
            <person name="Bhutkar A."/>
            <person name="Blanco E."/>
            <person name="Bosak S.A."/>
            <person name="Bradley R.K."/>
            <person name="Brand A.D."/>
            <person name="Brent M.R."/>
            <person name="Brooks A.N."/>
            <person name="Brown R.H."/>
            <person name="Butlin R.K."/>
            <person name="Caggese C."/>
            <person name="Calvi B.R."/>
            <person name="Bernardo de Carvalho A."/>
            <person name="Caspi A."/>
            <person name="Castrezana S."/>
            <person name="Celniker S.E."/>
            <person name="Chang J.L."/>
            <person name="Chapple C."/>
            <person name="Chatterji S."/>
            <person name="Chinwalla A."/>
            <person name="Civetta A."/>
            <person name="Clifton S.W."/>
            <person name="Comeron J.M."/>
            <person name="Costello J.C."/>
            <person name="Coyne J.A."/>
            <person name="Daub J."/>
            <person name="David R.G."/>
            <person name="Delcher A.L."/>
            <person name="Delehaunty K."/>
            <person name="Do C.B."/>
            <person name="Ebling H."/>
            <person name="Edwards K."/>
            <person name="Eickbush T."/>
            <person name="Evans J.D."/>
            <person name="Filipski A."/>
            <person name="Findeiss S."/>
            <person name="Freyhult E."/>
            <person name="Fulton L."/>
            <person name="Fulton R."/>
            <person name="Garcia A.C."/>
            <person name="Gardiner A."/>
            <person name="Garfield D.A."/>
            <person name="Garvin B.E."/>
            <person name="Gibson G."/>
            <person name="Gilbert D."/>
            <person name="Gnerre S."/>
            <person name="Godfrey J."/>
            <person name="Good R."/>
            <person name="Gotea V."/>
            <person name="Gravely B."/>
            <person name="Greenberg A.J."/>
            <person name="Griffiths-Jones S."/>
            <person name="Gross S."/>
            <person name="Guigo R."/>
            <person name="Gustafson E.A."/>
            <person name="Haerty W."/>
            <person name="Hahn M.W."/>
            <person name="Halligan D.L."/>
            <person name="Halpern A.L."/>
            <person name="Halter G.M."/>
            <person name="Han M.V."/>
            <person name="Heger A."/>
            <person name="Hillier L."/>
            <person name="Hinrichs A.S."/>
            <person name="Holmes I."/>
            <person name="Hoskins R.A."/>
            <person name="Hubisz M.J."/>
            <person name="Hultmark D."/>
            <person name="Huntley M.A."/>
            <person name="Jaffe D.B."/>
            <person name="Jagadeeshan S."/>
            <person name="Jeck W.R."/>
            <person name="Johnson J."/>
            <person name="Jones C.D."/>
            <person name="Jordan W.C."/>
            <person name="Karpen G.H."/>
            <person name="Kataoka E."/>
            <person name="Keightley P.D."/>
            <person name="Kheradpour P."/>
            <person name="Kirkness E.F."/>
            <person name="Koerich L.B."/>
            <person name="Kristiansen K."/>
            <person name="Kudrna D."/>
            <person name="Kulathinal R.J."/>
            <person name="Kumar S."/>
            <person name="Kwok R."/>
            <person name="Lander E."/>
            <person name="Langley C.H."/>
            <person name="Lapoint R."/>
            <person name="Lazzaro B.P."/>
            <person name="Lee S.J."/>
            <person name="Levesque L."/>
            <person name="Li R."/>
            <person name="Lin C.F."/>
            <person name="Lin M.F."/>
            <person name="Lindblad-Toh K."/>
            <person name="Llopart A."/>
            <person name="Long M."/>
            <person name="Low L."/>
            <person name="Lozovsky E."/>
            <person name="Lu J."/>
            <person name="Luo M."/>
            <person name="Machado C.A."/>
            <person name="Makalowski W."/>
            <person name="Marzo M."/>
            <person name="Matsuda M."/>
            <person name="Matzkin L."/>
            <person name="McAllister B."/>
            <person name="McBride C.S."/>
            <person name="McKernan B."/>
            <person name="McKernan K."/>
            <person name="Mendez-Lago M."/>
            <person name="Minx P."/>
            <person name="Mollenhauer M.U."/>
            <person name="Montooth K."/>
            <person name="Mount S.M."/>
            <person name="Mu X."/>
            <person name="Myers E."/>
            <person name="Negre B."/>
            <person name="Newfeld S."/>
            <person name="Nielsen R."/>
            <person name="Noor M.A."/>
            <person name="O'Grady P."/>
            <person name="Pachter L."/>
            <person name="Papaceit M."/>
            <person name="Parisi M.J."/>
            <person name="Parisi M."/>
            <person name="Parts L."/>
            <person name="Pedersen J.S."/>
            <person name="Pesole G."/>
            <person name="Phillippy A.M."/>
            <person name="Ponting C.P."/>
            <person name="Pop M."/>
            <person name="Porcelli D."/>
            <person name="Powell J.R."/>
            <person name="Prohaska S."/>
            <person name="Pruitt K."/>
            <person name="Puig M."/>
            <person name="Quesneville H."/>
            <person name="Ram K.R."/>
            <person name="Rand D."/>
            <person name="Rasmussen M.D."/>
            <person name="Reed L.K."/>
            <person name="Reenan R."/>
            <person name="Reily A."/>
            <person name="Remington K.A."/>
            <person name="Rieger T.T."/>
            <person name="Ritchie M.G."/>
            <person name="Robin C."/>
            <person name="Rogers Y.H."/>
            <person name="Rohde C."/>
            <person name="Rozas J."/>
            <person name="Rubenfield M.J."/>
            <person name="Ruiz A."/>
            <person name="Russo S."/>
            <person name="Salzberg S.L."/>
            <person name="Sanchez-Gracia A."/>
            <person name="Saranga D.J."/>
            <person name="Sato H."/>
            <person name="Schaeffer S.W."/>
            <person name="Schatz M.C."/>
            <person name="Schlenke T."/>
            <person name="Schwartz R."/>
            <person name="Segarra C."/>
            <person name="Singh R.S."/>
            <person name="Sirot L."/>
            <person name="Sirota M."/>
            <person name="Sisneros N.B."/>
            <person name="Smith C.D."/>
            <person name="Smith T.F."/>
            <person name="Spieth J."/>
            <person name="Stage D.E."/>
            <person name="Stark A."/>
            <person name="Stephan W."/>
            <person name="Strausberg R.L."/>
            <person name="Strempel S."/>
            <person name="Sturgill D."/>
            <person name="Sutton G."/>
            <person name="Sutton G.G."/>
            <person name="Tao W."/>
            <person name="Teichmann S."/>
            <person name="Tobari Y.N."/>
            <person name="Tomimura Y."/>
            <person name="Tsolas J.M."/>
            <person name="Valente V.L."/>
            <person name="Venter E."/>
            <person name="Venter J.C."/>
            <person name="Vicario S."/>
            <person name="Vieira F.G."/>
            <person name="Vilella A.J."/>
            <person name="Villasante A."/>
            <person name="Walenz B."/>
            <person name="Wang J."/>
            <person name="Wasserman M."/>
            <person name="Watts T."/>
            <person name="Wilson D."/>
            <person name="Wilson R.K."/>
            <person name="Wing R.A."/>
            <person name="Wolfner M.F."/>
            <person name="Wong A."/>
            <person name="Wong G.K."/>
            <person name="Wu C.I."/>
            <person name="Wu G."/>
            <person name="Yamamoto D."/>
            <person name="Yang H.P."/>
            <person name="Yang S.P."/>
            <person name="Yorke J.A."/>
            <person name="Yoshida K."/>
            <person name="Zdobnov E."/>
            <person name="Zhang P."/>
            <person name="Zhang Y."/>
            <person name="Zimin A.V."/>
            <person name="Baldwin J."/>
            <person name="Abdouelleil A."/>
            <person name="Abdulkadir J."/>
            <person name="Abebe A."/>
            <person name="Abera B."/>
            <person name="Abreu J."/>
            <person name="Acer S.C."/>
            <person name="Aftuck L."/>
            <person name="Alexander A."/>
            <person name="An P."/>
            <person name="Anderson E."/>
            <person name="Anderson S."/>
            <person name="Arachi H."/>
            <person name="Azer M."/>
            <person name="Bachantsang P."/>
            <person name="Barry A."/>
            <person name="Bayul T."/>
            <person name="Berlin A."/>
            <person name="Bessette D."/>
            <person name="Bloom T."/>
            <person name="Blye J."/>
            <person name="Boguslavskiy L."/>
            <person name="Bonnet C."/>
            <person name="Boukhgalter B."/>
            <person name="Bourzgui I."/>
            <person name="Brown A."/>
            <person name="Cahill P."/>
            <person name="Channer S."/>
            <person name="Cheshatsang Y."/>
            <person name="Chuda L."/>
            <person name="Citroen M."/>
            <person name="Collymore A."/>
            <person name="Cooke P."/>
            <person name="Costello M."/>
            <person name="D'Aco K."/>
            <person name="Daza R."/>
            <person name="De Haan G."/>
            <person name="DeGray S."/>
            <person name="DeMaso C."/>
            <person name="Dhargay N."/>
            <person name="Dooley K."/>
            <person name="Dooley E."/>
            <person name="Doricent M."/>
            <person name="Dorje P."/>
            <person name="Dorjee K."/>
            <person name="Dupes A."/>
            <person name="Elong R."/>
            <person name="Falk J."/>
            <person name="Farina A."/>
            <person name="Faro S."/>
            <person name="Ferguson D."/>
            <person name="Fisher S."/>
            <person name="Foley C.D."/>
            <person name="Franke A."/>
            <person name="Friedrich D."/>
            <person name="Gadbois L."/>
            <person name="Gearin G."/>
            <person name="Gearin C.R."/>
            <person name="Giannoukos G."/>
            <person name="Goode T."/>
            <person name="Graham J."/>
            <person name="Grandbois E."/>
            <person name="Grewal S."/>
            <person name="Gyaltsen K."/>
            <person name="Hafez N."/>
            <person name="Hagos B."/>
            <person name="Hall J."/>
            <person name="Henson C."/>
            <person name="Hollinger A."/>
            <person name="Honan T."/>
            <person name="Huard M.D."/>
            <person name="Hughes L."/>
            <person name="Hurhula B."/>
            <person name="Husby M.E."/>
            <person name="Kamat A."/>
            <person name="Kanga B."/>
            <person name="Kashin S."/>
            <person name="Khazanovich D."/>
            <person name="Kisner P."/>
            <person name="Lance K."/>
            <person name="Lara M."/>
            <person name="Lee W."/>
            <person name="Lennon N."/>
            <person name="Letendre F."/>
            <person name="LeVine R."/>
            <person name="Lipovsky A."/>
            <person name="Liu X."/>
            <person name="Liu J."/>
            <person name="Liu S."/>
            <person name="Lokyitsang T."/>
            <person name="Lokyitsang Y."/>
            <person name="Lubonja R."/>
            <person name="Lui A."/>
            <person name="MacDonald P."/>
            <person name="Magnisalis V."/>
            <person name="Maru K."/>
            <person name="Matthews C."/>
            <person name="McCusker W."/>
            <person name="McDonough S."/>
            <person name="Mehta T."/>
            <person name="Meldrim J."/>
            <person name="Meneus L."/>
            <person name="Mihai O."/>
            <person name="Mihalev A."/>
            <person name="Mihova T."/>
            <person name="Mittelman R."/>
            <person name="Mlenga V."/>
            <person name="Montmayeur A."/>
            <person name="Mulrain L."/>
            <person name="Navidi A."/>
            <person name="Naylor J."/>
            <person name="Negash T."/>
            <person name="Nguyen T."/>
            <person name="Nguyen N."/>
            <person name="Nicol R."/>
            <person name="Norbu C."/>
            <person name="Norbu N."/>
            <person name="Novod N."/>
            <person name="O'Neill B."/>
            <person name="Osman S."/>
            <person name="Markiewicz E."/>
            <person name="Oyono O.L."/>
            <person name="Patti C."/>
            <person name="Phunkhang P."/>
            <person name="Pierre F."/>
            <person name="Priest M."/>
            <person name="Raghuraman S."/>
            <person name="Rege F."/>
            <person name="Reyes R."/>
            <person name="Rise C."/>
            <person name="Rogov P."/>
            <person name="Ross K."/>
            <person name="Ryan E."/>
            <person name="Settipalli S."/>
            <person name="Shea T."/>
            <person name="Sherpa N."/>
            <person name="Shi L."/>
            <person name="Shih D."/>
            <person name="Sparrow T."/>
            <person name="Spaulding J."/>
            <person name="Stalker J."/>
            <person name="Stange-Thomann N."/>
            <person name="Stavropoulos S."/>
            <person name="Stone C."/>
            <person name="Strader C."/>
            <person name="Tesfaye S."/>
            <person name="Thomson T."/>
            <person name="Thoulutsang Y."/>
            <person name="Thoulutsang D."/>
            <person name="Topham K."/>
            <person name="Topping I."/>
            <person name="Tsamla T."/>
            <person name="Vassiliev H."/>
            <person name="Vo A."/>
            <person name="Wangchuk T."/>
            <person name="Wangdi T."/>
            <person name="Weiand M."/>
            <person name="Wilkinson J."/>
            <person name="Wilson A."/>
            <person name="Yadav S."/>
            <person name="Young G."/>
            <person name="Yu Q."/>
            <person name="Zembek L."/>
            <person name="Zhong D."/>
            <person name="Zimmer A."/>
            <person name="Zwirko Z."/>
            <person name="Jaffe D.B."/>
            <person name="Alvarez P."/>
            <person name="Brockman W."/>
            <person name="Butler J."/>
            <person name="Chin C."/>
            <person name="Gnerre S."/>
            <person name="Grabherr M."/>
            <person name="Kleber M."/>
            <person name="Mauceli E."/>
            <person name="MacCallum I."/>
        </authorList>
    </citation>
    <scope>NUCLEOTIDE SEQUENCE [LARGE SCALE GENOMIC DNA]</scope>
    <source>
        <strain evidence="3">MSH-3 / Tucson 14011-0111.49</strain>
    </source>
</reference>
<accession>B4G9P1</accession>
<protein>
    <submittedName>
        <fullName evidence="2">GL19516</fullName>
    </submittedName>
</protein>
<dbReference type="EMBL" id="CH479180">
    <property type="protein sequence ID" value="EDW29071.1"/>
    <property type="molecule type" value="Genomic_DNA"/>
</dbReference>
<evidence type="ECO:0000256" key="1">
    <source>
        <dbReference type="SAM" id="Phobius"/>
    </source>
</evidence>
<evidence type="ECO:0000313" key="2">
    <source>
        <dbReference type="EMBL" id="EDW29071.1"/>
    </source>
</evidence>
<dbReference type="HOGENOM" id="CLU_2529831_0_0_1"/>
<feature type="transmembrane region" description="Helical" evidence="1">
    <location>
        <begin position="23"/>
        <end position="48"/>
    </location>
</feature>
<keyword evidence="3" id="KW-1185">Reference proteome</keyword>
<keyword evidence="1" id="KW-0472">Membrane</keyword>
<dbReference type="AlphaFoldDB" id="B4G9P1"/>
<organism evidence="3">
    <name type="scientific">Drosophila persimilis</name>
    <name type="common">Fruit fly</name>
    <dbReference type="NCBI Taxonomy" id="7234"/>
    <lineage>
        <taxon>Eukaryota</taxon>
        <taxon>Metazoa</taxon>
        <taxon>Ecdysozoa</taxon>
        <taxon>Arthropoda</taxon>
        <taxon>Hexapoda</taxon>
        <taxon>Insecta</taxon>
        <taxon>Pterygota</taxon>
        <taxon>Neoptera</taxon>
        <taxon>Endopterygota</taxon>
        <taxon>Diptera</taxon>
        <taxon>Brachycera</taxon>
        <taxon>Muscomorpha</taxon>
        <taxon>Ephydroidea</taxon>
        <taxon>Drosophilidae</taxon>
        <taxon>Drosophila</taxon>
        <taxon>Sophophora</taxon>
    </lineage>
</organism>
<name>B4G9P1_DROPE</name>
<proteinExistence type="predicted"/>
<sequence>MGMAWAMIAEDMSPTLTWPRSGLFIFITPLMGLNLLGTLDLLILLLVYRDGPLAPSHRPTSSTFISSPSSSLMTEVLVIVPAGA</sequence>
<evidence type="ECO:0000313" key="3">
    <source>
        <dbReference type="Proteomes" id="UP000008744"/>
    </source>
</evidence>
<keyword evidence="1" id="KW-0812">Transmembrane</keyword>
<keyword evidence="1" id="KW-1133">Transmembrane helix</keyword>